<protein>
    <recommendedName>
        <fullName evidence="4">F-box domain-containing protein</fullName>
    </recommendedName>
</protein>
<reference evidence="2 3" key="1">
    <citation type="journal article" date="2016" name="Mol. Biol. Evol.">
        <title>Comparative Genomics of Early-Diverging Mushroom-Forming Fungi Provides Insights into the Origins of Lignocellulose Decay Capabilities.</title>
        <authorList>
            <person name="Nagy L.G."/>
            <person name="Riley R."/>
            <person name="Tritt A."/>
            <person name="Adam C."/>
            <person name="Daum C."/>
            <person name="Floudas D."/>
            <person name="Sun H."/>
            <person name="Yadav J.S."/>
            <person name="Pangilinan J."/>
            <person name="Larsson K.H."/>
            <person name="Matsuura K."/>
            <person name="Barry K."/>
            <person name="Labutti K."/>
            <person name="Kuo R."/>
            <person name="Ohm R.A."/>
            <person name="Bhattacharya S.S."/>
            <person name="Shirouzu T."/>
            <person name="Yoshinaga Y."/>
            <person name="Martin F.M."/>
            <person name="Grigoriev I.V."/>
            <person name="Hibbett D.S."/>
        </authorList>
    </citation>
    <scope>NUCLEOTIDE SEQUENCE [LARGE SCALE GENOMIC DNA]</scope>
    <source>
        <strain evidence="2 3">HHB10207 ss-3</strain>
    </source>
</reference>
<name>A0A166CJA1_9AGAM</name>
<feature type="compositionally biased region" description="Basic residues" evidence="1">
    <location>
        <begin position="1"/>
        <end position="13"/>
    </location>
</feature>
<organism evidence="2 3">
    <name type="scientific">Sistotremastrum suecicum HHB10207 ss-3</name>
    <dbReference type="NCBI Taxonomy" id="1314776"/>
    <lineage>
        <taxon>Eukaryota</taxon>
        <taxon>Fungi</taxon>
        <taxon>Dikarya</taxon>
        <taxon>Basidiomycota</taxon>
        <taxon>Agaricomycotina</taxon>
        <taxon>Agaricomycetes</taxon>
        <taxon>Sistotremastrales</taxon>
        <taxon>Sistotremastraceae</taxon>
        <taxon>Sistotremastrum</taxon>
    </lineage>
</organism>
<evidence type="ECO:0000313" key="2">
    <source>
        <dbReference type="EMBL" id="KZT37516.1"/>
    </source>
</evidence>
<dbReference type="AlphaFoldDB" id="A0A166CJA1"/>
<dbReference type="SUPFAM" id="SSF52047">
    <property type="entry name" value="RNI-like"/>
    <property type="match status" value="1"/>
</dbReference>
<dbReference type="EMBL" id="KV428082">
    <property type="protein sequence ID" value="KZT37516.1"/>
    <property type="molecule type" value="Genomic_DNA"/>
</dbReference>
<evidence type="ECO:0000256" key="1">
    <source>
        <dbReference type="SAM" id="MobiDB-lite"/>
    </source>
</evidence>
<dbReference type="OrthoDB" id="3232239at2759"/>
<feature type="region of interest" description="Disordered" evidence="1">
    <location>
        <begin position="1"/>
        <end position="36"/>
    </location>
</feature>
<sequence>MPRPTNRSKKKRVIPPSVPDNALEADETPDGPKSRLPPELWINIVEEIALSIPDAKARKHALYDLLFTFRDLYPEARRLLYRDITFVHGTPVAGQLSDALHAGAAKYVRSMRVEKLIGETERRGRSAKPHFFSLPLESMRGLRSLDLLGSWIKNQSQFAELLRCSIPPDSLVRFHARLVMNDKVLPFFQHQKNIQFLSISRFDNEPTPSLRSRQLLPSLKRFKLHDLLLCDSPSAHNFREFVEDRPITAFHIGNYFQFSEYWSTFAPRLQSLDISSFPVGAAKLEELLEVIVTTAVNLRLFACSQTVYSLAAENEAALEPAVFRILRKLHNLEAYAVSSLSYWIRDLDSMIIPEIVGTPTKLKSILVTQRTVTGISNLWGLEPGHELQYTLEGGWTISRRDDVRSEDWFESWLRKLDLACD</sequence>
<evidence type="ECO:0008006" key="4">
    <source>
        <dbReference type="Google" id="ProtNLM"/>
    </source>
</evidence>
<dbReference type="Proteomes" id="UP000076798">
    <property type="component" value="Unassembled WGS sequence"/>
</dbReference>
<proteinExistence type="predicted"/>
<evidence type="ECO:0000313" key="3">
    <source>
        <dbReference type="Proteomes" id="UP000076798"/>
    </source>
</evidence>
<accession>A0A166CJA1</accession>
<gene>
    <name evidence="2" type="ORF">SISSUDRAFT_1129544</name>
</gene>
<keyword evidence="3" id="KW-1185">Reference proteome</keyword>